<protein>
    <recommendedName>
        <fullName evidence="3">Nuclear transport factor 2 family protein</fullName>
    </recommendedName>
</protein>
<dbReference type="InterPro" id="IPR032710">
    <property type="entry name" value="NTF2-like_dom_sf"/>
</dbReference>
<comment type="caution">
    <text evidence="1">The sequence shown here is derived from an EMBL/GenBank/DDBJ whole genome shotgun (WGS) entry which is preliminary data.</text>
</comment>
<dbReference type="Gene3D" id="3.10.450.50">
    <property type="match status" value="1"/>
</dbReference>
<gene>
    <name evidence="1" type="ORF">Lani381_1221</name>
</gene>
<evidence type="ECO:0008006" key="3">
    <source>
        <dbReference type="Google" id="ProtNLM"/>
    </source>
</evidence>
<dbReference type="EMBL" id="JMHU01000014">
    <property type="protein sequence ID" value="KDA45596.1"/>
    <property type="molecule type" value="Genomic_DNA"/>
</dbReference>
<evidence type="ECO:0000313" key="1">
    <source>
        <dbReference type="EMBL" id="KDA45596.1"/>
    </source>
</evidence>
<organism evidence="1 2">
    <name type="scientific">Ligilactobacillus animalis</name>
    <dbReference type="NCBI Taxonomy" id="1605"/>
    <lineage>
        <taxon>Bacteria</taxon>
        <taxon>Bacillati</taxon>
        <taxon>Bacillota</taxon>
        <taxon>Bacilli</taxon>
        <taxon>Lactobacillales</taxon>
        <taxon>Lactobacillaceae</taxon>
        <taxon>Ligilactobacillus</taxon>
    </lineage>
</organism>
<reference evidence="1 2" key="1">
    <citation type="submission" date="2014-04" db="EMBL/GenBank/DDBJ databases">
        <title>Draft Genome Sequence of Lactobacillus animalis 381-IL-28.</title>
        <authorList>
            <person name="Sturino J.M."/>
            <person name="Rajendran M."/>
            <person name="Altermann E."/>
        </authorList>
    </citation>
    <scope>NUCLEOTIDE SEQUENCE [LARGE SCALE GENOMIC DNA]</scope>
    <source>
        <strain evidence="1 2">381-IL-28</strain>
    </source>
</reference>
<evidence type="ECO:0000313" key="2">
    <source>
        <dbReference type="Proteomes" id="UP000027129"/>
    </source>
</evidence>
<dbReference type="Proteomes" id="UP000027129">
    <property type="component" value="Unassembled WGS sequence"/>
</dbReference>
<sequence>MIEAYKDGGKHDQVFGSEDFEDLDKTEENKKRVRLFLVEVLQNHATEKFSEYVADDIISHQHEIADGSSAYQEYLQENNVEYDFIFKVIGHGNYVVAYSQALINSRAYAVFDIFRLQAGKIVERYAVTEPIPAKTELTNSGKF</sequence>
<accession>A0ABR4RPW3</accession>
<name>A0ABR4RPW3_9LACO</name>
<keyword evidence="2" id="KW-1185">Reference proteome</keyword>
<proteinExistence type="predicted"/>
<dbReference type="SUPFAM" id="SSF54427">
    <property type="entry name" value="NTF2-like"/>
    <property type="match status" value="1"/>
</dbReference>